<gene>
    <name evidence="1" type="ORF">S01H4_21026</name>
</gene>
<reference evidence="1" key="1">
    <citation type="journal article" date="2014" name="Front. Microbiol.">
        <title>High frequency of phylogenetically diverse reductive dehalogenase-homologous genes in deep subseafloor sedimentary metagenomes.</title>
        <authorList>
            <person name="Kawai M."/>
            <person name="Futagami T."/>
            <person name="Toyoda A."/>
            <person name="Takaki Y."/>
            <person name="Nishi S."/>
            <person name="Hori S."/>
            <person name="Arai W."/>
            <person name="Tsubouchi T."/>
            <person name="Morono Y."/>
            <person name="Uchiyama I."/>
            <person name="Ito T."/>
            <person name="Fujiyama A."/>
            <person name="Inagaki F."/>
            <person name="Takami H."/>
        </authorList>
    </citation>
    <scope>NUCLEOTIDE SEQUENCE</scope>
    <source>
        <strain evidence="1">Expedition CK06-06</strain>
    </source>
</reference>
<organism evidence="1">
    <name type="scientific">marine sediment metagenome</name>
    <dbReference type="NCBI Taxonomy" id="412755"/>
    <lineage>
        <taxon>unclassified sequences</taxon>
        <taxon>metagenomes</taxon>
        <taxon>ecological metagenomes</taxon>
    </lineage>
</organism>
<comment type="caution">
    <text evidence="1">The sequence shown here is derived from an EMBL/GenBank/DDBJ whole genome shotgun (WGS) entry which is preliminary data.</text>
</comment>
<sequence>MSSIDPVRFVVSLREVKKYGLSPSDQLKRNLEAKLLFPKKVKEVKNNASKGNS</sequence>
<evidence type="ECO:0000313" key="1">
    <source>
        <dbReference type="EMBL" id="GAG69308.1"/>
    </source>
</evidence>
<proteinExistence type="predicted"/>
<dbReference type="EMBL" id="BART01009492">
    <property type="protein sequence ID" value="GAG69308.1"/>
    <property type="molecule type" value="Genomic_DNA"/>
</dbReference>
<dbReference type="AlphaFoldDB" id="X1A9A6"/>
<accession>X1A9A6</accession>
<name>X1A9A6_9ZZZZ</name>
<protein>
    <submittedName>
        <fullName evidence="1">Uncharacterized protein</fullName>
    </submittedName>
</protein>